<gene>
    <name evidence="3" type="primary">LOC112681483</name>
</gene>
<keyword evidence="2" id="KW-1185">Reference proteome</keyword>
<protein>
    <submittedName>
        <fullName evidence="3">Uncharacterized protein LOC112681483</fullName>
    </submittedName>
</protein>
<feature type="compositionally biased region" description="Acidic residues" evidence="1">
    <location>
        <begin position="8"/>
        <end position="39"/>
    </location>
</feature>
<dbReference type="Proteomes" id="UP000694846">
    <property type="component" value="Unplaced"/>
</dbReference>
<name>A0A8B8FB04_9HEMI</name>
<feature type="region of interest" description="Disordered" evidence="1">
    <location>
        <begin position="1"/>
        <end position="42"/>
    </location>
</feature>
<organism evidence="2 3">
    <name type="scientific">Sipha flava</name>
    <name type="common">yellow sugarcane aphid</name>
    <dbReference type="NCBI Taxonomy" id="143950"/>
    <lineage>
        <taxon>Eukaryota</taxon>
        <taxon>Metazoa</taxon>
        <taxon>Ecdysozoa</taxon>
        <taxon>Arthropoda</taxon>
        <taxon>Hexapoda</taxon>
        <taxon>Insecta</taxon>
        <taxon>Pterygota</taxon>
        <taxon>Neoptera</taxon>
        <taxon>Paraneoptera</taxon>
        <taxon>Hemiptera</taxon>
        <taxon>Sternorrhyncha</taxon>
        <taxon>Aphidomorpha</taxon>
        <taxon>Aphidoidea</taxon>
        <taxon>Aphididae</taxon>
        <taxon>Sipha</taxon>
    </lineage>
</organism>
<dbReference type="RefSeq" id="XP_025407520.1">
    <property type="nucleotide sequence ID" value="XM_025551735.1"/>
</dbReference>
<dbReference type="GeneID" id="112681483"/>
<accession>A0A8B8FB04</accession>
<evidence type="ECO:0000256" key="1">
    <source>
        <dbReference type="SAM" id="MobiDB-lite"/>
    </source>
</evidence>
<proteinExistence type="predicted"/>
<evidence type="ECO:0000313" key="3">
    <source>
        <dbReference type="RefSeq" id="XP_025407520.1"/>
    </source>
</evidence>
<reference evidence="3" key="1">
    <citation type="submission" date="2025-08" db="UniProtKB">
        <authorList>
            <consortium name="RefSeq"/>
        </authorList>
    </citation>
    <scope>IDENTIFICATION</scope>
    <source>
        <tissue evidence="3">Whole body</tissue>
    </source>
</reference>
<sequence>MDPYEINEMLDSDFDYDDTDKDPDYEVDSESDNIEENDDALSGVHLLDKDVNMNEIDTLSDISHISGSDMSVESPSNVQVPALTTSNQQINHQWKADDGNINAYTFNPNNEQIG</sequence>
<evidence type="ECO:0000313" key="2">
    <source>
        <dbReference type="Proteomes" id="UP000694846"/>
    </source>
</evidence>
<dbReference type="AlphaFoldDB" id="A0A8B8FB04"/>